<feature type="signal peptide" evidence="2">
    <location>
        <begin position="1"/>
        <end position="23"/>
    </location>
</feature>
<dbReference type="EMBL" id="CP054020">
    <property type="protein sequence ID" value="QKI88155.1"/>
    <property type="molecule type" value="Genomic_DNA"/>
</dbReference>
<gene>
    <name evidence="3" type="ORF">HQN79_00500</name>
</gene>
<name>A0A7D4P3I9_9GAMM</name>
<dbReference type="RefSeq" id="WP_173283746.1">
    <property type="nucleotide sequence ID" value="NZ_CP054020.1"/>
</dbReference>
<dbReference type="Gene3D" id="3.10.450.160">
    <property type="entry name" value="inner membrane protein cigr"/>
    <property type="match status" value="1"/>
</dbReference>
<feature type="compositionally biased region" description="Basic and acidic residues" evidence="1">
    <location>
        <begin position="41"/>
        <end position="60"/>
    </location>
</feature>
<organism evidence="3 4">
    <name type="scientific">Thiomicrorhabdus xiamenensis</name>
    <dbReference type="NCBI Taxonomy" id="2739063"/>
    <lineage>
        <taxon>Bacteria</taxon>
        <taxon>Pseudomonadati</taxon>
        <taxon>Pseudomonadota</taxon>
        <taxon>Gammaproteobacteria</taxon>
        <taxon>Thiotrichales</taxon>
        <taxon>Piscirickettsiaceae</taxon>
        <taxon>Thiomicrorhabdus</taxon>
    </lineage>
</organism>
<evidence type="ECO:0000256" key="1">
    <source>
        <dbReference type="SAM" id="MobiDB-lite"/>
    </source>
</evidence>
<evidence type="ECO:0008006" key="5">
    <source>
        <dbReference type="Google" id="ProtNLM"/>
    </source>
</evidence>
<evidence type="ECO:0000256" key="2">
    <source>
        <dbReference type="SAM" id="SignalP"/>
    </source>
</evidence>
<dbReference type="AlphaFoldDB" id="A0A7D4P3I9"/>
<reference evidence="3 4" key="1">
    <citation type="submission" date="2020-05" db="EMBL/GenBank/DDBJ databases">
        <title>Thiomicrorhabdus sediminis sp.nov. and Thiomicrorhabdus xiamenensis sp.nov., novel sulfur-oxidizing bacteria isolated from coastal sediment.</title>
        <authorList>
            <person name="Liu X."/>
        </authorList>
    </citation>
    <scope>NUCLEOTIDE SEQUENCE [LARGE SCALE GENOMIC DNA]</scope>
    <source>
        <strain evidence="3 4">G2</strain>
    </source>
</reference>
<accession>A0A7D4P3I9</accession>
<feature type="chain" id="PRO_5028918453" description="Nickel/cobalt transporter regulator" evidence="2">
    <location>
        <begin position="24"/>
        <end position="136"/>
    </location>
</feature>
<protein>
    <recommendedName>
        <fullName evidence="5">Nickel/cobalt transporter regulator</fullName>
    </recommendedName>
</protein>
<keyword evidence="4" id="KW-1185">Reference proteome</keyword>
<keyword evidence="2" id="KW-0732">Signal</keyword>
<sequence length="136" mass="15579">MKMLLKMFTVAAVMGLASQTVYAKPEHAENSGKHDKVHKQDKKDKRDSDYRYDRDGDRYADSSLPPGLQKRAQNTGKPLPPGWQKKLRRGDIMDRDIYRHGKVIEPVDVRGIVTVSIDGKMVRLYQATREIIDILN</sequence>
<feature type="compositionally biased region" description="Basic and acidic residues" evidence="1">
    <location>
        <begin position="25"/>
        <end position="34"/>
    </location>
</feature>
<evidence type="ECO:0000313" key="4">
    <source>
        <dbReference type="Proteomes" id="UP000504724"/>
    </source>
</evidence>
<proteinExistence type="predicted"/>
<dbReference type="KEGG" id="txa:HQN79_00500"/>
<evidence type="ECO:0000313" key="3">
    <source>
        <dbReference type="EMBL" id="QKI88155.1"/>
    </source>
</evidence>
<dbReference type="Proteomes" id="UP000504724">
    <property type="component" value="Chromosome"/>
</dbReference>
<feature type="region of interest" description="Disordered" evidence="1">
    <location>
        <begin position="25"/>
        <end position="86"/>
    </location>
</feature>